<dbReference type="RefSeq" id="WP_023627794.1">
    <property type="nucleotide sequence ID" value="NZ_BAUW01000070.1"/>
</dbReference>
<name>W4RT53_9BACI</name>
<sequence length="208" mass="22930">MKKILTVVTSLALAASSFSTVGFASSASAKGKPVIEEQKEEPKTVNYTVVTEYDENGIAISETTITEGDMEIASDSDVELLSSGLDLEEGSAIDDPQYAYVDPGSMNYYFIDSFTGSSTFLDKLSEWSARFAAATIPAMLTKSTWVAGASSATFETFYNPSATRYYKTNIYQAKDTYWYYGKHISYQYSDSARTNLTKKVEFLSKTAR</sequence>
<organism evidence="2 3">
    <name type="scientific">Mesobacillus boroniphilus JCM 21738</name>
    <dbReference type="NCBI Taxonomy" id="1294265"/>
    <lineage>
        <taxon>Bacteria</taxon>
        <taxon>Bacillati</taxon>
        <taxon>Bacillota</taxon>
        <taxon>Bacilli</taxon>
        <taxon>Bacillales</taxon>
        <taxon>Bacillaceae</taxon>
        <taxon>Mesobacillus</taxon>
    </lineage>
</organism>
<evidence type="ECO:0000313" key="3">
    <source>
        <dbReference type="Proteomes" id="UP000018949"/>
    </source>
</evidence>
<evidence type="ECO:0000256" key="1">
    <source>
        <dbReference type="SAM" id="SignalP"/>
    </source>
</evidence>
<dbReference type="EMBL" id="BAUW01000070">
    <property type="protein sequence ID" value="GAE47287.1"/>
    <property type="molecule type" value="Genomic_DNA"/>
</dbReference>
<gene>
    <name evidence="2" type="ORF">JCM21738_4251</name>
</gene>
<keyword evidence="1" id="KW-0732">Signal</keyword>
<evidence type="ECO:0000313" key="2">
    <source>
        <dbReference type="EMBL" id="GAE47287.1"/>
    </source>
</evidence>
<comment type="caution">
    <text evidence="2">The sequence shown here is derived from an EMBL/GenBank/DDBJ whole genome shotgun (WGS) entry which is preliminary data.</text>
</comment>
<keyword evidence="3" id="KW-1185">Reference proteome</keyword>
<feature type="chain" id="PRO_5004847492" evidence="1">
    <location>
        <begin position="25"/>
        <end position="208"/>
    </location>
</feature>
<dbReference type="AlphaFoldDB" id="W4RT53"/>
<feature type="signal peptide" evidence="1">
    <location>
        <begin position="1"/>
        <end position="24"/>
    </location>
</feature>
<accession>W4RT53</accession>
<protein>
    <submittedName>
        <fullName evidence="2">Uncharacterized protein</fullName>
    </submittedName>
</protein>
<dbReference type="Proteomes" id="UP000018949">
    <property type="component" value="Unassembled WGS sequence"/>
</dbReference>
<proteinExistence type="predicted"/>
<reference evidence="2 3" key="1">
    <citation type="submission" date="2013-12" db="EMBL/GenBank/DDBJ databases">
        <title>NBRP : Genome information of microbial organism related human and environment.</title>
        <authorList>
            <person name="Hattori M."/>
            <person name="Oshima K."/>
            <person name="Inaba H."/>
            <person name="Suda W."/>
            <person name="Sakamoto M."/>
            <person name="Iino T."/>
            <person name="Kitahara M."/>
            <person name="Oshida Y."/>
            <person name="Iida T."/>
            <person name="Kudo T."/>
            <person name="Itoh T."/>
            <person name="Ahmed I."/>
            <person name="Ohkuma M."/>
        </authorList>
    </citation>
    <scope>NUCLEOTIDE SEQUENCE [LARGE SCALE GENOMIC DNA]</scope>
    <source>
        <strain evidence="2 3">JCM 21738</strain>
    </source>
</reference>